<dbReference type="PIRSF" id="PIRSF037778">
    <property type="entry name" value="UCP037778_transp_RibU"/>
    <property type="match status" value="1"/>
</dbReference>
<dbReference type="Proteomes" id="UP000613208">
    <property type="component" value="Unassembled WGS sequence"/>
</dbReference>
<reference evidence="10" key="1">
    <citation type="submission" date="2020-06" db="EMBL/GenBank/DDBJ databases">
        <title>Characterization of fructooligosaccharide metabolism and fructooligosaccharide-degrading enzymes in human commensal butyrate producers.</title>
        <authorList>
            <person name="Tanno H."/>
            <person name="Fujii T."/>
            <person name="Hirano K."/>
            <person name="Maeno S."/>
            <person name="Tonozuka T."/>
            <person name="Sakamoto M."/>
            <person name="Ohkuma M."/>
            <person name="Tochio T."/>
            <person name="Endo A."/>
        </authorList>
    </citation>
    <scope>NUCLEOTIDE SEQUENCE</scope>
    <source>
        <strain evidence="10">JCM 17466</strain>
    </source>
</reference>
<evidence type="ECO:0000256" key="6">
    <source>
        <dbReference type="ARBA" id="ARBA00022989"/>
    </source>
</evidence>
<evidence type="ECO:0000256" key="5">
    <source>
        <dbReference type="ARBA" id="ARBA00022692"/>
    </source>
</evidence>
<feature type="transmembrane region" description="Helical" evidence="9">
    <location>
        <begin position="90"/>
        <end position="108"/>
    </location>
</feature>
<evidence type="ECO:0000256" key="9">
    <source>
        <dbReference type="SAM" id="Phobius"/>
    </source>
</evidence>
<organism evidence="10 11">
    <name type="scientific">Anaerostipes butyraticus</name>
    <dbReference type="NCBI Taxonomy" id="645466"/>
    <lineage>
        <taxon>Bacteria</taxon>
        <taxon>Bacillati</taxon>
        <taxon>Bacillota</taxon>
        <taxon>Clostridia</taxon>
        <taxon>Lachnospirales</taxon>
        <taxon>Lachnospiraceae</taxon>
        <taxon>Anaerostipes</taxon>
    </lineage>
</organism>
<evidence type="ECO:0000313" key="10">
    <source>
        <dbReference type="EMBL" id="GFO85694.1"/>
    </source>
</evidence>
<evidence type="ECO:0000313" key="11">
    <source>
        <dbReference type="Proteomes" id="UP000613208"/>
    </source>
</evidence>
<comment type="similarity">
    <text evidence="2 8">Belongs to the prokaryotic riboflavin transporter (P-RFT) (TC 2.A.87) family.</text>
</comment>
<keyword evidence="6 9" id="KW-1133">Transmembrane helix</keyword>
<feature type="transmembrane region" description="Helical" evidence="9">
    <location>
        <begin position="56"/>
        <end position="78"/>
    </location>
</feature>
<dbReference type="PANTHER" id="PTHR38438">
    <property type="entry name" value="RIBOFLAVIN TRANSPORTER RIBU"/>
    <property type="match status" value="1"/>
</dbReference>
<comment type="function">
    <text evidence="8">Probably a riboflavin-binding protein that interacts with the energy-coupling factor (ECF) ABC-transporter complex.</text>
</comment>
<keyword evidence="11" id="KW-1185">Reference proteome</keyword>
<gene>
    <name evidence="10" type="ORF">ANBU17_20410</name>
</gene>
<keyword evidence="5 9" id="KW-0812">Transmembrane</keyword>
<keyword evidence="7 8" id="KW-0472">Membrane</keyword>
<dbReference type="AlphaFoldDB" id="A0A916QC04"/>
<dbReference type="Gene3D" id="1.10.1760.20">
    <property type="match status" value="1"/>
</dbReference>
<dbReference type="PANTHER" id="PTHR38438:SF1">
    <property type="entry name" value="RIBOFLAVIN TRANSPORTER RIBU"/>
    <property type="match status" value="1"/>
</dbReference>
<sequence>MMTGEMTTMKTEKVNIRTIAVTGMLGALATILMFLEFPIPMLIPPFIKFDFSELPALLAAYAMGPVSGIAVCFIKNVINLLHSQTGGVGELSNFILGVCFVLPAGLIYKKKKTQKNALIGAFAGAVLMAVVSVFSNYFIVYPVYTNFMPMSAILSAYQAINSNVSNLWDALIWFNMPFTFVKGLCSVVITFLIYKRVSPILKGTGR</sequence>
<evidence type="ECO:0000256" key="8">
    <source>
        <dbReference type="PIRNR" id="PIRNR037778"/>
    </source>
</evidence>
<protein>
    <recommendedName>
        <fullName evidence="8">Riboflavin transporter</fullName>
    </recommendedName>
</protein>
<evidence type="ECO:0000256" key="4">
    <source>
        <dbReference type="ARBA" id="ARBA00022475"/>
    </source>
</evidence>
<evidence type="ECO:0000256" key="2">
    <source>
        <dbReference type="ARBA" id="ARBA00005540"/>
    </source>
</evidence>
<evidence type="ECO:0000256" key="3">
    <source>
        <dbReference type="ARBA" id="ARBA00022448"/>
    </source>
</evidence>
<dbReference type="InterPro" id="IPR024529">
    <property type="entry name" value="ECF_trnsprt_substrate-spec"/>
</dbReference>
<name>A0A916QC04_9FIRM</name>
<accession>A0A916QC04</accession>
<dbReference type="GO" id="GO:0005886">
    <property type="term" value="C:plasma membrane"/>
    <property type="evidence" value="ECO:0007669"/>
    <property type="project" value="UniProtKB-SubCell"/>
</dbReference>
<dbReference type="GO" id="GO:0032217">
    <property type="term" value="F:riboflavin transmembrane transporter activity"/>
    <property type="evidence" value="ECO:0007669"/>
    <property type="project" value="UniProtKB-UniRule"/>
</dbReference>
<feature type="transmembrane region" description="Helical" evidence="9">
    <location>
        <begin position="172"/>
        <end position="194"/>
    </location>
</feature>
<dbReference type="EMBL" id="BLYI01000043">
    <property type="protein sequence ID" value="GFO85694.1"/>
    <property type="molecule type" value="Genomic_DNA"/>
</dbReference>
<comment type="caution">
    <text evidence="10">The sequence shown here is derived from an EMBL/GenBank/DDBJ whole genome shotgun (WGS) entry which is preliminary data.</text>
</comment>
<dbReference type="InterPro" id="IPR025720">
    <property type="entry name" value="RibU"/>
</dbReference>
<dbReference type="Pfam" id="PF12822">
    <property type="entry name" value="ECF_trnsprt"/>
    <property type="match status" value="1"/>
</dbReference>
<evidence type="ECO:0000256" key="7">
    <source>
        <dbReference type="ARBA" id="ARBA00023136"/>
    </source>
</evidence>
<evidence type="ECO:0000256" key="1">
    <source>
        <dbReference type="ARBA" id="ARBA00004651"/>
    </source>
</evidence>
<keyword evidence="3 8" id="KW-0813">Transport</keyword>
<feature type="transmembrane region" description="Helical" evidence="9">
    <location>
        <begin position="16"/>
        <end position="35"/>
    </location>
</feature>
<proteinExistence type="inferred from homology"/>
<comment type="subcellular location">
    <subcellularLocation>
        <location evidence="1">Cell membrane</location>
        <topology evidence="1">Multi-pass membrane protein</topology>
    </subcellularLocation>
</comment>
<feature type="transmembrane region" description="Helical" evidence="9">
    <location>
        <begin position="117"/>
        <end position="140"/>
    </location>
</feature>
<keyword evidence="4 8" id="KW-1003">Cell membrane</keyword>